<evidence type="ECO:0000256" key="6">
    <source>
        <dbReference type="ARBA" id="ARBA00022691"/>
    </source>
</evidence>
<dbReference type="InterPro" id="IPR029063">
    <property type="entry name" value="SAM-dependent_MTases_sf"/>
</dbReference>
<keyword evidence="6" id="KW-0949">S-adenosyl-L-methionine</keyword>
<evidence type="ECO:0000256" key="7">
    <source>
        <dbReference type="ARBA" id="ARBA00022884"/>
    </source>
</evidence>
<comment type="function">
    <text evidence="1">Responsible for methylating the 5'-cap structure of mRNAs.</text>
</comment>
<keyword evidence="17" id="KW-1185">Reference proteome</keyword>
<feature type="compositionally biased region" description="Basic and acidic residues" evidence="14">
    <location>
        <begin position="82"/>
        <end position="178"/>
    </location>
</feature>
<evidence type="ECO:0000256" key="2">
    <source>
        <dbReference type="ARBA" id="ARBA00004123"/>
    </source>
</evidence>
<evidence type="ECO:0000256" key="12">
    <source>
        <dbReference type="ARBA" id="ARBA00044712"/>
    </source>
</evidence>
<dbReference type="PANTHER" id="PTHR12189:SF2">
    <property type="entry name" value="MRNA CAP GUANINE-N7 METHYLTRANSFERASE"/>
    <property type="match status" value="1"/>
</dbReference>
<organism evidence="16 17">
    <name type="scientific">Orbilia ellipsospora</name>
    <dbReference type="NCBI Taxonomy" id="2528407"/>
    <lineage>
        <taxon>Eukaryota</taxon>
        <taxon>Fungi</taxon>
        <taxon>Dikarya</taxon>
        <taxon>Ascomycota</taxon>
        <taxon>Pezizomycotina</taxon>
        <taxon>Orbiliomycetes</taxon>
        <taxon>Orbiliales</taxon>
        <taxon>Orbiliaceae</taxon>
        <taxon>Orbilia</taxon>
    </lineage>
</organism>
<dbReference type="Gene3D" id="3.40.50.150">
    <property type="entry name" value="Vaccinia Virus protein VP39"/>
    <property type="match status" value="1"/>
</dbReference>
<dbReference type="EMBL" id="JAVHJO010000007">
    <property type="protein sequence ID" value="KAK6539102.1"/>
    <property type="molecule type" value="Genomic_DNA"/>
</dbReference>
<keyword evidence="7" id="KW-0694">RNA-binding</keyword>
<evidence type="ECO:0000256" key="5">
    <source>
        <dbReference type="ARBA" id="ARBA00022679"/>
    </source>
</evidence>
<evidence type="ECO:0000256" key="1">
    <source>
        <dbReference type="ARBA" id="ARBA00003378"/>
    </source>
</evidence>
<dbReference type="InterPro" id="IPR004971">
    <property type="entry name" value="mRNA_G-N7_MeTrfase_dom"/>
</dbReference>
<evidence type="ECO:0000256" key="11">
    <source>
        <dbReference type="ARBA" id="ARBA00033387"/>
    </source>
</evidence>
<evidence type="ECO:0000256" key="13">
    <source>
        <dbReference type="ARBA" id="ARBA00049739"/>
    </source>
</evidence>
<feature type="compositionally biased region" description="Basic and acidic residues" evidence="14">
    <location>
        <begin position="1"/>
        <end position="18"/>
    </location>
</feature>
<feature type="domain" description="MRNA cap 0 methyltransferase" evidence="15">
    <location>
        <begin position="286"/>
        <end position="602"/>
    </location>
</feature>
<gene>
    <name evidence="16" type="primary">ABD1</name>
    <name evidence="16" type="ORF">TWF694_010640</name>
</gene>
<dbReference type="CDD" id="cd02440">
    <property type="entry name" value="AdoMet_MTases"/>
    <property type="match status" value="1"/>
</dbReference>
<dbReference type="EC" id="2.1.1.56" evidence="3"/>
<comment type="catalytic activity">
    <reaction evidence="12">
        <text>a 5'-end (5'-triphosphoguanosine)-ribonucleoside in mRNA + S-adenosyl-L-methionine = a 5'-end (N(7)-methyl 5'-triphosphoguanosine)-ribonucleoside in mRNA + S-adenosyl-L-homocysteine</text>
        <dbReference type="Rhea" id="RHEA:67008"/>
        <dbReference type="Rhea" id="RHEA-COMP:17166"/>
        <dbReference type="Rhea" id="RHEA-COMP:17167"/>
        <dbReference type="ChEBI" id="CHEBI:57856"/>
        <dbReference type="ChEBI" id="CHEBI:59789"/>
        <dbReference type="ChEBI" id="CHEBI:156461"/>
        <dbReference type="ChEBI" id="CHEBI:167617"/>
        <dbReference type="EC" id="2.1.1.56"/>
    </reaction>
</comment>
<feature type="compositionally biased region" description="Basic and acidic residues" evidence="14">
    <location>
        <begin position="233"/>
        <end position="254"/>
    </location>
</feature>
<name>A0AAV9XAJ9_9PEZI</name>
<feature type="compositionally biased region" description="Basic and acidic residues" evidence="14">
    <location>
        <begin position="201"/>
        <end position="215"/>
    </location>
</feature>
<dbReference type="SUPFAM" id="SSF53335">
    <property type="entry name" value="S-adenosyl-L-methionine-dependent methyltransferases"/>
    <property type="match status" value="1"/>
</dbReference>
<evidence type="ECO:0000259" key="15">
    <source>
        <dbReference type="PROSITE" id="PS51562"/>
    </source>
</evidence>
<reference evidence="16 17" key="1">
    <citation type="submission" date="2019-10" db="EMBL/GenBank/DDBJ databases">
        <authorList>
            <person name="Palmer J.M."/>
        </authorList>
    </citation>
    <scope>NUCLEOTIDE SEQUENCE [LARGE SCALE GENOMIC DNA]</scope>
    <source>
        <strain evidence="16 17">TWF694</strain>
    </source>
</reference>
<dbReference type="FunFam" id="3.40.50.150:FF:000231">
    <property type="entry name" value="mRNA cap guanine-N7 methyltransferase"/>
    <property type="match status" value="1"/>
</dbReference>
<comment type="caution">
    <text evidence="16">The sequence shown here is derived from an EMBL/GenBank/DDBJ whole genome shotgun (WGS) entry which is preliminary data.</text>
</comment>
<evidence type="ECO:0000256" key="10">
    <source>
        <dbReference type="ARBA" id="ARBA00032772"/>
    </source>
</evidence>
<protein>
    <recommendedName>
        <fullName evidence="13">mRNA cap guanine-N(7) methyltransferase</fullName>
        <ecNumber evidence="3">2.1.1.56</ecNumber>
    </recommendedName>
    <alternativeName>
        <fullName evidence="10">mRNA (guanine-N(7))-methyltransferase</fullName>
    </alternativeName>
    <alternativeName>
        <fullName evidence="11">mRNA cap methyltransferase</fullName>
    </alternativeName>
</protein>
<dbReference type="Proteomes" id="UP001365542">
    <property type="component" value="Unassembled WGS sequence"/>
</dbReference>
<dbReference type="GO" id="GO:0004482">
    <property type="term" value="F:mRNA 5'-cap (guanine-N7-)-methyltransferase activity"/>
    <property type="evidence" value="ECO:0007669"/>
    <property type="project" value="UniProtKB-EC"/>
</dbReference>
<proteinExistence type="predicted"/>
<keyword evidence="8" id="KW-0507">mRNA processing</keyword>
<keyword evidence="8" id="KW-0506">mRNA capping</keyword>
<comment type="subcellular location">
    <subcellularLocation>
        <location evidence="2">Nucleus</location>
    </subcellularLocation>
</comment>
<dbReference type="PROSITE" id="PS51562">
    <property type="entry name" value="RNA_CAP0_MT"/>
    <property type="match status" value="1"/>
</dbReference>
<sequence length="602" mass="69871">MYDPIHDRYTAVLSDDKSPSSPSKPPYDDDLEDDQWKRRSDTSSSTHLPHNDEPFRKYREDDSPRGSRSPERKRKRSSLSPDPRDEVQRRTRTPEVKFEPRSAHPDDNPYCKPNFARDGDGQYSQNDDREQKRLRRYEGDKDRARRLQNQRREANAGAYGRREGGARNDQPLRPERRNSHQRQPPHFRYRDAPPLPPHLAVDSKFKDPDPERLPEPPKSPPRKFKRPGARYSQAERDALHKQQQKQEADREREATTVAASRGVDDVVRSHYNAVPERGKEWRKTDSKIRGLRSFNNWIKSTLIQKFAANDDFQPGNRGGEMLKVFDIGCGKGGDLLKWKSAPQPVELYVGADSADVSISQAKERFVKMKDEDRRRNRGRPSGDRFHAEFFILDAWSEAADKIPLVGDVGFDLDVNNRWGGGGFDVVSLMFCMHYAFESEEKIKGMLRNVSGSLRRGGRFIGTIPSSEKIFDGIQKEGHEFGNSLYRVKFPQTETARKLPEDGTWRPAWGWKYSFFLEESVEDVPEYVVPWEAFRALAYEFNLKLEYKRLFEDIWADEKDDRILGPLSERMGVKKRDGSGEMQVRGEEWEACKIYMGFCFRKV</sequence>
<dbReference type="GO" id="GO:0005634">
    <property type="term" value="C:nucleus"/>
    <property type="evidence" value="ECO:0007669"/>
    <property type="project" value="UniProtKB-SubCell"/>
</dbReference>
<evidence type="ECO:0000256" key="4">
    <source>
        <dbReference type="ARBA" id="ARBA00022603"/>
    </source>
</evidence>
<feature type="region of interest" description="Disordered" evidence="14">
    <location>
        <begin position="1"/>
        <end position="257"/>
    </location>
</feature>
<dbReference type="PANTHER" id="PTHR12189">
    <property type="entry name" value="MRNA GUANINE-7- METHYLTRANSFERASE"/>
    <property type="match status" value="1"/>
</dbReference>
<keyword evidence="4 16" id="KW-0489">Methyltransferase</keyword>
<accession>A0AAV9XAJ9</accession>
<evidence type="ECO:0000256" key="3">
    <source>
        <dbReference type="ARBA" id="ARBA00011926"/>
    </source>
</evidence>
<evidence type="ECO:0000256" key="9">
    <source>
        <dbReference type="ARBA" id="ARBA00023242"/>
    </source>
</evidence>
<evidence type="ECO:0000313" key="17">
    <source>
        <dbReference type="Proteomes" id="UP001365542"/>
    </source>
</evidence>
<evidence type="ECO:0000256" key="14">
    <source>
        <dbReference type="SAM" id="MobiDB-lite"/>
    </source>
</evidence>
<keyword evidence="5" id="KW-0808">Transferase</keyword>
<evidence type="ECO:0000313" key="16">
    <source>
        <dbReference type="EMBL" id="KAK6539102.1"/>
    </source>
</evidence>
<feature type="compositionally biased region" description="Basic and acidic residues" evidence="14">
    <location>
        <begin position="49"/>
        <end position="70"/>
    </location>
</feature>
<evidence type="ECO:0000256" key="8">
    <source>
        <dbReference type="ARBA" id="ARBA00023042"/>
    </source>
</evidence>
<dbReference type="Pfam" id="PF03291">
    <property type="entry name" value="mRNA_G-N7_MeTrfase"/>
    <property type="match status" value="1"/>
</dbReference>
<dbReference type="GO" id="GO:0003723">
    <property type="term" value="F:RNA binding"/>
    <property type="evidence" value="ECO:0007669"/>
    <property type="project" value="UniProtKB-KW"/>
</dbReference>
<dbReference type="AlphaFoldDB" id="A0AAV9XAJ9"/>
<keyword evidence="9" id="KW-0539">Nucleus</keyword>
<dbReference type="InterPro" id="IPR039753">
    <property type="entry name" value="RG7MT1"/>
</dbReference>